<sequence length="151" mass="16430">MVSVTRRVVATIPSPLRAGASTLPGGTLATPSASGSSYNLGTIITPFEDSVRMLAQEEHEERSIAPTTSENPPKSDFRCLICFEPKPRTAPSTSRCTHKSRVCEECLERHVQLSVCDRGFTNVTCPILACGKVLSYSDVRAAVKDRSVFER</sequence>
<proteinExistence type="predicted"/>
<dbReference type="InterPro" id="IPR001841">
    <property type="entry name" value="Znf_RING"/>
</dbReference>
<dbReference type="InterPro" id="IPR013083">
    <property type="entry name" value="Znf_RING/FYVE/PHD"/>
</dbReference>
<evidence type="ECO:0000259" key="2">
    <source>
        <dbReference type="PROSITE" id="PS50089"/>
    </source>
</evidence>
<organism evidence="3 4">
    <name type="scientific">Ceratobasidium theobromae</name>
    <dbReference type="NCBI Taxonomy" id="1582974"/>
    <lineage>
        <taxon>Eukaryota</taxon>
        <taxon>Fungi</taxon>
        <taxon>Dikarya</taxon>
        <taxon>Basidiomycota</taxon>
        <taxon>Agaricomycotina</taxon>
        <taxon>Agaricomycetes</taxon>
        <taxon>Cantharellales</taxon>
        <taxon>Ceratobasidiaceae</taxon>
        <taxon>Ceratobasidium</taxon>
    </lineage>
</organism>
<keyword evidence="1" id="KW-0862">Zinc</keyword>
<keyword evidence="4" id="KW-1185">Reference proteome</keyword>
<gene>
    <name evidence="3" type="ORF">CTheo_3314</name>
</gene>
<protein>
    <submittedName>
        <fullName evidence="3">IBR domain-containing protein</fullName>
    </submittedName>
</protein>
<accession>A0A5N5QN62</accession>
<keyword evidence="1" id="KW-0479">Metal-binding</keyword>
<dbReference type="Gene3D" id="3.30.40.10">
    <property type="entry name" value="Zinc/RING finger domain, C3HC4 (zinc finger)"/>
    <property type="match status" value="1"/>
</dbReference>
<dbReference type="SUPFAM" id="SSF57850">
    <property type="entry name" value="RING/U-box"/>
    <property type="match status" value="1"/>
</dbReference>
<comment type="caution">
    <text evidence="3">The sequence shown here is derived from an EMBL/GenBank/DDBJ whole genome shotgun (WGS) entry which is preliminary data.</text>
</comment>
<dbReference type="AlphaFoldDB" id="A0A5N5QN62"/>
<dbReference type="PROSITE" id="PS50089">
    <property type="entry name" value="ZF_RING_2"/>
    <property type="match status" value="1"/>
</dbReference>
<evidence type="ECO:0000313" key="4">
    <source>
        <dbReference type="Proteomes" id="UP000383932"/>
    </source>
</evidence>
<dbReference type="Proteomes" id="UP000383932">
    <property type="component" value="Unassembled WGS sequence"/>
</dbReference>
<evidence type="ECO:0000256" key="1">
    <source>
        <dbReference type="PROSITE-ProRule" id="PRU00175"/>
    </source>
</evidence>
<dbReference type="OrthoDB" id="1431934at2759"/>
<keyword evidence="1" id="KW-0863">Zinc-finger</keyword>
<dbReference type="GO" id="GO:0008270">
    <property type="term" value="F:zinc ion binding"/>
    <property type="evidence" value="ECO:0007669"/>
    <property type="project" value="UniProtKB-KW"/>
</dbReference>
<feature type="domain" description="RING-type" evidence="2">
    <location>
        <begin position="79"/>
        <end position="127"/>
    </location>
</feature>
<reference evidence="3 4" key="1">
    <citation type="journal article" date="2019" name="Fungal Biol. Biotechnol.">
        <title>Draft genome sequence of fastidious pathogen Ceratobasidium theobromae, which causes vascular-streak dieback in Theobroma cacao.</title>
        <authorList>
            <person name="Ali S.S."/>
            <person name="Asman A."/>
            <person name="Shao J."/>
            <person name="Firmansyah A.P."/>
            <person name="Susilo A.W."/>
            <person name="Rosmana A."/>
            <person name="McMahon P."/>
            <person name="Junaid M."/>
            <person name="Guest D."/>
            <person name="Kheng T.Y."/>
            <person name="Meinhardt L.W."/>
            <person name="Bailey B.A."/>
        </authorList>
    </citation>
    <scope>NUCLEOTIDE SEQUENCE [LARGE SCALE GENOMIC DNA]</scope>
    <source>
        <strain evidence="3 4">CT2</strain>
    </source>
</reference>
<evidence type="ECO:0000313" key="3">
    <source>
        <dbReference type="EMBL" id="KAB5593232.1"/>
    </source>
</evidence>
<name>A0A5N5QN62_9AGAM</name>
<dbReference type="EMBL" id="SSOP01000042">
    <property type="protein sequence ID" value="KAB5593232.1"/>
    <property type="molecule type" value="Genomic_DNA"/>
</dbReference>